<evidence type="ECO:0000313" key="6">
    <source>
        <dbReference type="Proteomes" id="UP000234473"/>
    </source>
</evidence>
<dbReference type="GO" id="GO:0005886">
    <property type="term" value="C:plasma membrane"/>
    <property type="evidence" value="ECO:0007669"/>
    <property type="project" value="UniProtKB-SubCell"/>
</dbReference>
<proteinExistence type="predicted"/>
<evidence type="ECO:0000313" key="5">
    <source>
        <dbReference type="EMBL" id="PLP37535.1"/>
    </source>
</evidence>
<accession>A0A2N5A4N2</accession>
<sequence>MPTYLFLRRLRRSPAAFSGLTLVILLVLTALFAPWLAPHDPNWQDAAARLQGPGAGHWLGTDSYGRDLLSRLLYGARPALGLV</sequence>
<feature type="non-terminal residue" evidence="5">
    <location>
        <position position="83"/>
    </location>
</feature>
<evidence type="ECO:0000256" key="2">
    <source>
        <dbReference type="ARBA" id="ARBA00022448"/>
    </source>
</evidence>
<dbReference type="InterPro" id="IPR050366">
    <property type="entry name" value="BP-dependent_transpt_permease"/>
</dbReference>
<evidence type="ECO:0000256" key="3">
    <source>
        <dbReference type="SAM" id="Phobius"/>
    </source>
</evidence>
<gene>
    <name evidence="5" type="ORF">CWM98_35285</name>
</gene>
<feature type="domain" description="Oligopeptide transport permease C-like N-terminal" evidence="4">
    <location>
        <begin position="5"/>
        <end position="53"/>
    </location>
</feature>
<dbReference type="Pfam" id="PF12911">
    <property type="entry name" value="OppC_N"/>
    <property type="match status" value="1"/>
</dbReference>
<dbReference type="Proteomes" id="UP000234473">
    <property type="component" value="Unassembled WGS sequence"/>
</dbReference>
<protein>
    <submittedName>
        <fullName evidence="5">Peptide ABC transporter permease</fullName>
    </submittedName>
</protein>
<dbReference type="InterPro" id="IPR025966">
    <property type="entry name" value="OppC_N"/>
</dbReference>
<keyword evidence="2" id="KW-0813">Transport</keyword>
<comment type="subcellular location">
    <subcellularLocation>
        <location evidence="1">Cell membrane</location>
        <topology evidence="1">Multi-pass membrane protein</topology>
    </subcellularLocation>
</comment>
<reference evidence="5 6" key="2">
    <citation type="submission" date="2018-01" db="EMBL/GenBank/DDBJ databases">
        <title>Genomic study of Klebsiella pneumoniae.</title>
        <authorList>
            <person name="Yang Y."/>
            <person name="Bicalho R."/>
        </authorList>
    </citation>
    <scope>NUCLEOTIDE SEQUENCE [LARGE SCALE GENOMIC DNA]</scope>
    <source>
        <strain evidence="5 6">A5</strain>
    </source>
</reference>
<evidence type="ECO:0000256" key="1">
    <source>
        <dbReference type="ARBA" id="ARBA00004651"/>
    </source>
</evidence>
<comment type="caution">
    <text evidence="5">The sequence shown here is derived from an EMBL/GenBank/DDBJ whole genome shotgun (WGS) entry which is preliminary data.</text>
</comment>
<dbReference type="AlphaFoldDB" id="A0A2N5A4N2"/>
<dbReference type="GO" id="GO:0071916">
    <property type="term" value="F:dipeptide transmembrane transporter activity"/>
    <property type="evidence" value="ECO:0007669"/>
    <property type="project" value="TreeGrafter"/>
</dbReference>
<feature type="transmembrane region" description="Helical" evidence="3">
    <location>
        <begin position="15"/>
        <end position="37"/>
    </location>
</feature>
<keyword evidence="3" id="KW-0812">Transmembrane</keyword>
<reference evidence="5 6" key="1">
    <citation type="submission" date="2017-11" db="EMBL/GenBank/DDBJ databases">
        <authorList>
            <person name="Han C.G."/>
        </authorList>
    </citation>
    <scope>NUCLEOTIDE SEQUENCE [LARGE SCALE GENOMIC DNA]</scope>
    <source>
        <strain evidence="5 6">A5</strain>
    </source>
</reference>
<organism evidence="5 6">
    <name type="scientific">Klebsiella variicola</name>
    <dbReference type="NCBI Taxonomy" id="244366"/>
    <lineage>
        <taxon>Bacteria</taxon>
        <taxon>Pseudomonadati</taxon>
        <taxon>Pseudomonadota</taxon>
        <taxon>Gammaproteobacteria</taxon>
        <taxon>Enterobacterales</taxon>
        <taxon>Enterobacteriaceae</taxon>
        <taxon>Klebsiella/Raoultella group</taxon>
        <taxon>Klebsiella</taxon>
        <taxon>Klebsiella pneumoniae complex</taxon>
    </lineage>
</organism>
<dbReference type="PANTHER" id="PTHR43386">
    <property type="entry name" value="OLIGOPEPTIDE TRANSPORT SYSTEM PERMEASE PROTEIN APPC"/>
    <property type="match status" value="1"/>
</dbReference>
<name>A0A2N5A4N2_KLEVA</name>
<evidence type="ECO:0000259" key="4">
    <source>
        <dbReference type="Pfam" id="PF12911"/>
    </source>
</evidence>
<dbReference type="PANTHER" id="PTHR43386:SF1">
    <property type="entry name" value="D,D-DIPEPTIDE TRANSPORT SYSTEM PERMEASE PROTEIN DDPC-RELATED"/>
    <property type="match status" value="1"/>
</dbReference>
<keyword evidence="3" id="KW-1133">Transmembrane helix</keyword>
<keyword evidence="3" id="KW-0472">Membrane</keyword>
<dbReference type="EMBL" id="PICB01002911">
    <property type="protein sequence ID" value="PLP37535.1"/>
    <property type="molecule type" value="Genomic_DNA"/>
</dbReference>